<keyword evidence="2" id="KW-0472">Membrane</keyword>
<keyword evidence="2" id="KW-0812">Transmembrane</keyword>
<dbReference type="PANTHER" id="PTHR34978:SF3">
    <property type="entry name" value="SLR0241 PROTEIN"/>
    <property type="match status" value="1"/>
</dbReference>
<protein>
    <recommendedName>
        <fullName evidence="3">Peptidase M56 domain-containing protein</fullName>
    </recommendedName>
</protein>
<evidence type="ECO:0000259" key="3">
    <source>
        <dbReference type="Pfam" id="PF05569"/>
    </source>
</evidence>
<evidence type="ECO:0000256" key="1">
    <source>
        <dbReference type="SAM" id="MobiDB-lite"/>
    </source>
</evidence>
<evidence type="ECO:0000313" key="5">
    <source>
        <dbReference type="Proteomes" id="UP000293331"/>
    </source>
</evidence>
<feature type="domain" description="Peptidase M56" evidence="3">
    <location>
        <begin position="26"/>
        <end position="300"/>
    </location>
</feature>
<keyword evidence="5" id="KW-1185">Reference proteome</keyword>
<dbReference type="RefSeq" id="WP_129876131.1">
    <property type="nucleotide sequence ID" value="NZ_SEWG01000003.1"/>
</dbReference>
<proteinExistence type="predicted"/>
<dbReference type="InterPro" id="IPR052173">
    <property type="entry name" value="Beta-lactam_resp_regulator"/>
</dbReference>
<dbReference type="AlphaFoldDB" id="A0A4Q5LLF5"/>
<sequence>MENILYNISQILGITIIHSLWQGLLIYFLLRVALLIAGRLPASTKYMLAVSSLVAITGWFAYTLVHEIRIYDWLTKPANLANMPVMIDLPANIRQFNEQTIRYYYSIEEYLPYVTAIYVAGLLLNMARIVLAHKKIRTIKRTMSLGVQLQQQIGSFAKKLNITRKVKVGFSQMVDVPCIVGFLKPVILLPLTLSTYLGAEEIEAILLHELAHIKRNDYLINLLQQVITTLLFFNPCVLLINKIIGEERENSCDDLVVHATQNPVIYAKALFKLEQNRQNELQLALAVTGKKYQLLNRIERIMKTKKQIPSVRPTLLAMLILTIAVGSLAMLNPQIAQGKISLKAITPTIEGLMATDTVPAKKAAQAGKAVKAKVKMNVKAPEMAKVKYKTQKDAKYNTNYRKTYDYHYTIGMQDPELERLSKEVEKHANAVSKHFDSPEFKAQSDQMSKLGDEVSAFYDSDKIKQATAAQEKAAAEFNKLYAGKEEGTDQLSKQMEGLGKQMEKYFNSPEFKATNDKLMKKYGIRSRDFHDDRDDNYKKYQAEVDATLTPEIKQATKQMRELGEQMRARFDNPDMRKAQEQMRAASADMRVAFDNPDVKQKQEQMRRLGEKMRNYQGNPEVKKEQQLLREASAKLRAYTQSPEFKKKLAEYRKTHPDEARNWNYDNDNDNDNNNNNDNNNRNEKAEQPEKAEAGQVKSN</sequence>
<feature type="region of interest" description="Disordered" evidence="1">
    <location>
        <begin position="632"/>
        <end position="699"/>
    </location>
</feature>
<feature type="compositionally biased region" description="Basic and acidic residues" evidence="1">
    <location>
        <begin position="643"/>
        <end position="660"/>
    </location>
</feature>
<organism evidence="4 5">
    <name type="scientific">Mucilaginibacter terrigena</name>
    <dbReference type="NCBI Taxonomy" id="2492395"/>
    <lineage>
        <taxon>Bacteria</taxon>
        <taxon>Pseudomonadati</taxon>
        <taxon>Bacteroidota</taxon>
        <taxon>Sphingobacteriia</taxon>
        <taxon>Sphingobacteriales</taxon>
        <taxon>Sphingobacteriaceae</taxon>
        <taxon>Mucilaginibacter</taxon>
    </lineage>
</organism>
<feature type="transmembrane region" description="Helical" evidence="2">
    <location>
        <begin position="310"/>
        <end position="331"/>
    </location>
</feature>
<evidence type="ECO:0000256" key="2">
    <source>
        <dbReference type="SAM" id="Phobius"/>
    </source>
</evidence>
<accession>A0A4Q5LLF5</accession>
<dbReference type="Proteomes" id="UP000293331">
    <property type="component" value="Unassembled WGS sequence"/>
</dbReference>
<gene>
    <name evidence="4" type="ORF">EWM62_07920</name>
</gene>
<dbReference type="OrthoDB" id="15218at2"/>
<feature type="transmembrane region" description="Helical" evidence="2">
    <location>
        <begin position="12"/>
        <end position="34"/>
    </location>
</feature>
<feature type="transmembrane region" description="Helical" evidence="2">
    <location>
        <begin position="46"/>
        <end position="65"/>
    </location>
</feature>
<keyword evidence="2" id="KW-1133">Transmembrane helix</keyword>
<dbReference type="Gene3D" id="3.30.2010.10">
    <property type="entry name" value="Metalloproteases ('zincins'), catalytic domain"/>
    <property type="match status" value="1"/>
</dbReference>
<dbReference type="PANTHER" id="PTHR34978">
    <property type="entry name" value="POSSIBLE SENSOR-TRANSDUCER PROTEIN BLAR"/>
    <property type="match status" value="1"/>
</dbReference>
<feature type="transmembrane region" description="Helical" evidence="2">
    <location>
        <begin position="110"/>
        <end position="131"/>
    </location>
</feature>
<comment type="caution">
    <text evidence="4">The sequence shown here is derived from an EMBL/GenBank/DDBJ whole genome shotgun (WGS) entry which is preliminary data.</text>
</comment>
<dbReference type="EMBL" id="SEWG01000003">
    <property type="protein sequence ID" value="RYU90571.1"/>
    <property type="molecule type" value="Genomic_DNA"/>
</dbReference>
<feature type="compositionally biased region" description="Basic and acidic residues" evidence="1">
    <location>
        <begin position="680"/>
        <end position="692"/>
    </location>
</feature>
<dbReference type="CDD" id="cd07341">
    <property type="entry name" value="M56_BlaR1_MecR1_like"/>
    <property type="match status" value="1"/>
</dbReference>
<dbReference type="Pfam" id="PF05569">
    <property type="entry name" value="Peptidase_M56"/>
    <property type="match status" value="1"/>
</dbReference>
<reference evidence="4 5" key="1">
    <citation type="submission" date="2019-02" db="EMBL/GenBank/DDBJ databases">
        <title>Bacterial novel species Mucilaginibacter sp. 17JY9-4 isolated from soil.</title>
        <authorList>
            <person name="Jung H.-Y."/>
        </authorList>
    </citation>
    <scope>NUCLEOTIDE SEQUENCE [LARGE SCALE GENOMIC DNA]</scope>
    <source>
        <strain evidence="4 5">17JY9-4</strain>
    </source>
</reference>
<dbReference type="InterPro" id="IPR008756">
    <property type="entry name" value="Peptidase_M56"/>
</dbReference>
<name>A0A4Q5LLF5_9SPHI</name>
<feature type="compositionally biased region" description="Low complexity" evidence="1">
    <location>
        <begin position="661"/>
        <end position="679"/>
    </location>
</feature>
<evidence type="ECO:0000313" key="4">
    <source>
        <dbReference type="EMBL" id="RYU90571.1"/>
    </source>
</evidence>